<dbReference type="GO" id="GO:0000009">
    <property type="term" value="F:alpha-1,6-mannosyltransferase activity"/>
    <property type="evidence" value="ECO:0007669"/>
    <property type="project" value="TreeGrafter"/>
</dbReference>
<dbReference type="PANTHER" id="PTHR43083">
    <property type="entry name" value="MANNAN POLYMERASE II"/>
    <property type="match status" value="1"/>
</dbReference>
<evidence type="ECO:0000256" key="2">
    <source>
        <dbReference type="SAM" id="MobiDB-lite"/>
    </source>
</evidence>
<comment type="caution">
    <text evidence="3">The sequence shown here is derived from an EMBL/GenBank/DDBJ whole genome shotgun (WGS) entry which is preliminary data.</text>
</comment>
<organism evidence="3 4">
    <name type="scientific">Penicillium argentinense</name>
    <dbReference type="NCBI Taxonomy" id="1131581"/>
    <lineage>
        <taxon>Eukaryota</taxon>
        <taxon>Fungi</taxon>
        <taxon>Dikarya</taxon>
        <taxon>Ascomycota</taxon>
        <taxon>Pezizomycotina</taxon>
        <taxon>Eurotiomycetes</taxon>
        <taxon>Eurotiomycetidae</taxon>
        <taxon>Eurotiales</taxon>
        <taxon>Aspergillaceae</taxon>
        <taxon>Penicillium</taxon>
    </lineage>
</organism>
<dbReference type="Pfam" id="PF03452">
    <property type="entry name" value="Anp1"/>
    <property type="match status" value="1"/>
</dbReference>
<dbReference type="GO" id="GO:0000032">
    <property type="term" value="P:cell wall mannoprotein biosynthetic process"/>
    <property type="evidence" value="ECO:0007669"/>
    <property type="project" value="TreeGrafter"/>
</dbReference>
<feature type="non-terminal residue" evidence="3">
    <location>
        <position position="177"/>
    </location>
</feature>
<evidence type="ECO:0000313" key="3">
    <source>
        <dbReference type="EMBL" id="KAJ5095311.1"/>
    </source>
</evidence>
<proteinExistence type="inferred from homology"/>
<dbReference type="GeneID" id="81359074"/>
<dbReference type="PANTHER" id="PTHR43083:SF4">
    <property type="entry name" value="N-GLYCOSYL-TRANSFERASE (AFU_ORTHOLOGUE AFUA_4G06870)"/>
    <property type="match status" value="1"/>
</dbReference>
<dbReference type="AlphaFoldDB" id="A0A9W9K7G7"/>
<evidence type="ECO:0000313" key="4">
    <source>
        <dbReference type="Proteomes" id="UP001149074"/>
    </source>
</evidence>
<dbReference type="Proteomes" id="UP001149074">
    <property type="component" value="Unassembled WGS sequence"/>
</dbReference>
<dbReference type="OrthoDB" id="204164at2759"/>
<protein>
    <submittedName>
        <fullName evidence="3">Uncharacterized protein</fullName>
    </submittedName>
</protein>
<evidence type="ECO:0000256" key="1">
    <source>
        <dbReference type="ARBA" id="ARBA00037964"/>
    </source>
</evidence>
<dbReference type="RefSeq" id="XP_056473461.1">
    <property type="nucleotide sequence ID" value="XM_056620095.1"/>
</dbReference>
<gene>
    <name evidence="3" type="ORF">N7532_007602</name>
</gene>
<sequence>MLLPKGGVTWKSARSRLPPWRGSAGPPHTDAVPGLVGRDRSGHSSVARRQQVCVGDAKVNLNPIKSSIQAVSNRERVLILTPLRDAAPYLEKYFDLLYKLSYPHELIDLCPWSATAKMRPYRLHFPRNWSASSSMPMRKSVSAVRLLSSKDFGADVEMSVEERHSSRRSRSSPQGYW</sequence>
<name>A0A9W9K7G7_9EURO</name>
<dbReference type="EMBL" id="JAPQKI010000006">
    <property type="protein sequence ID" value="KAJ5095311.1"/>
    <property type="molecule type" value="Genomic_DNA"/>
</dbReference>
<reference evidence="3" key="2">
    <citation type="journal article" date="2023" name="IMA Fungus">
        <title>Comparative genomic study of the Penicillium genus elucidates a diverse pangenome and 15 lateral gene transfer events.</title>
        <authorList>
            <person name="Petersen C."/>
            <person name="Sorensen T."/>
            <person name="Nielsen M.R."/>
            <person name="Sondergaard T.E."/>
            <person name="Sorensen J.L."/>
            <person name="Fitzpatrick D.A."/>
            <person name="Frisvad J.C."/>
            <person name="Nielsen K.L."/>
        </authorList>
    </citation>
    <scope>NUCLEOTIDE SEQUENCE</scope>
    <source>
        <strain evidence="3">IBT 30761</strain>
    </source>
</reference>
<accession>A0A9W9K7G7</accession>
<dbReference type="InterPro" id="IPR052086">
    <property type="entry name" value="Mannan_Polymerase_Subunit"/>
</dbReference>
<dbReference type="GO" id="GO:0006487">
    <property type="term" value="P:protein N-linked glycosylation"/>
    <property type="evidence" value="ECO:0007669"/>
    <property type="project" value="TreeGrafter"/>
</dbReference>
<dbReference type="GO" id="GO:0000136">
    <property type="term" value="C:mannan polymerase complex"/>
    <property type="evidence" value="ECO:0007669"/>
    <property type="project" value="TreeGrafter"/>
</dbReference>
<feature type="region of interest" description="Disordered" evidence="2">
    <location>
        <begin position="13"/>
        <end position="41"/>
    </location>
</feature>
<dbReference type="Gene3D" id="3.90.550.10">
    <property type="entry name" value="Spore Coat Polysaccharide Biosynthesis Protein SpsA, Chain A"/>
    <property type="match status" value="1"/>
</dbReference>
<comment type="similarity">
    <text evidence="1">Belongs to the ANP1/MMN9/VAN1 family.</text>
</comment>
<dbReference type="InterPro" id="IPR029044">
    <property type="entry name" value="Nucleotide-diphossugar_trans"/>
</dbReference>
<keyword evidence="4" id="KW-1185">Reference proteome</keyword>
<reference evidence="3" key="1">
    <citation type="submission" date="2022-11" db="EMBL/GenBank/DDBJ databases">
        <authorList>
            <person name="Petersen C."/>
        </authorList>
    </citation>
    <scope>NUCLEOTIDE SEQUENCE</scope>
    <source>
        <strain evidence="3">IBT 30761</strain>
    </source>
</reference>
<feature type="region of interest" description="Disordered" evidence="2">
    <location>
        <begin position="158"/>
        <end position="177"/>
    </location>
</feature>